<feature type="domain" description="PAS" evidence="8">
    <location>
        <begin position="731"/>
        <end position="801"/>
    </location>
</feature>
<dbReference type="GO" id="GO:0006355">
    <property type="term" value="P:regulation of DNA-templated transcription"/>
    <property type="evidence" value="ECO:0007669"/>
    <property type="project" value="InterPro"/>
</dbReference>
<evidence type="ECO:0000256" key="3">
    <source>
        <dbReference type="ARBA" id="ARBA00022553"/>
    </source>
</evidence>
<dbReference type="Pfam" id="PF00512">
    <property type="entry name" value="HisKA"/>
    <property type="match status" value="1"/>
</dbReference>
<evidence type="ECO:0000256" key="2">
    <source>
        <dbReference type="ARBA" id="ARBA00012438"/>
    </source>
</evidence>
<feature type="transmembrane region" description="Helical" evidence="6">
    <location>
        <begin position="12"/>
        <end position="34"/>
    </location>
</feature>
<feature type="domain" description="PAC" evidence="9">
    <location>
        <begin position="678"/>
        <end position="730"/>
    </location>
</feature>
<dbReference type="Pfam" id="PF02518">
    <property type="entry name" value="HATPase_c"/>
    <property type="match status" value="1"/>
</dbReference>
<dbReference type="SMART" id="SM00388">
    <property type="entry name" value="HisKA"/>
    <property type="match status" value="1"/>
</dbReference>
<keyword evidence="6" id="KW-0472">Membrane</keyword>
<dbReference type="InterPro" id="IPR052162">
    <property type="entry name" value="Sensor_kinase/Photoreceptor"/>
</dbReference>
<dbReference type="STRING" id="1640674.SAMN05216323_10191"/>
<dbReference type="PANTHER" id="PTHR43304:SF1">
    <property type="entry name" value="PAC DOMAIN-CONTAINING PROTEIN"/>
    <property type="match status" value="1"/>
</dbReference>
<evidence type="ECO:0000256" key="4">
    <source>
        <dbReference type="ARBA" id="ARBA00022679"/>
    </source>
</evidence>
<dbReference type="SUPFAM" id="SSF55785">
    <property type="entry name" value="PYP-like sensor domain (PAS domain)"/>
    <property type="match status" value="7"/>
</dbReference>
<feature type="domain" description="PAC" evidence="9">
    <location>
        <begin position="927"/>
        <end position="979"/>
    </location>
</feature>
<dbReference type="InterPro" id="IPR036890">
    <property type="entry name" value="HATPase_C_sf"/>
</dbReference>
<dbReference type="PRINTS" id="PR00344">
    <property type="entry name" value="BCTRLSENSOR"/>
</dbReference>
<evidence type="ECO:0000256" key="1">
    <source>
        <dbReference type="ARBA" id="ARBA00000085"/>
    </source>
</evidence>
<dbReference type="SMART" id="SM00387">
    <property type="entry name" value="HATPase_c"/>
    <property type="match status" value="1"/>
</dbReference>
<dbReference type="Gene3D" id="3.30.565.10">
    <property type="entry name" value="Histidine kinase-like ATPase, C-terminal domain"/>
    <property type="match status" value="1"/>
</dbReference>
<protein>
    <recommendedName>
        <fullName evidence="2">histidine kinase</fullName>
        <ecNumber evidence="2">2.7.13.3</ecNumber>
    </recommendedName>
</protein>
<keyword evidence="5" id="KW-0418">Kinase</keyword>
<feature type="domain" description="PAC" evidence="9">
    <location>
        <begin position="1053"/>
        <end position="1104"/>
    </location>
</feature>
<dbReference type="InterPro" id="IPR003661">
    <property type="entry name" value="HisK_dim/P_dom"/>
</dbReference>
<keyword evidence="6" id="KW-0812">Transmembrane</keyword>
<dbReference type="SUPFAM" id="SSF47384">
    <property type="entry name" value="Homodimeric domain of signal transducing histidine kinase"/>
    <property type="match status" value="1"/>
</dbReference>
<keyword evidence="4" id="KW-0808">Transferase</keyword>
<evidence type="ECO:0000259" key="8">
    <source>
        <dbReference type="PROSITE" id="PS50112"/>
    </source>
</evidence>
<dbReference type="InterPro" id="IPR000014">
    <property type="entry name" value="PAS"/>
</dbReference>
<dbReference type="SMART" id="SM00086">
    <property type="entry name" value="PAC"/>
    <property type="match status" value="7"/>
</dbReference>
<dbReference type="PROSITE" id="PS50109">
    <property type="entry name" value="HIS_KIN"/>
    <property type="match status" value="1"/>
</dbReference>
<dbReference type="Pfam" id="PF00989">
    <property type="entry name" value="PAS"/>
    <property type="match status" value="1"/>
</dbReference>
<dbReference type="SUPFAM" id="SSF55874">
    <property type="entry name" value="ATPase domain of HSP90 chaperone/DNA topoisomerase II/histidine kinase"/>
    <property type="match status" value="1"/>
</dbReference>
<dbReference type="Pfam" id="PF13426">
    <property type="entry name" value="PAS_9"/>
    <property type="match status" value="2"/>
</dbReference>
<feature type="domain" description="PAS" evidence="8">
    <location>
        <begin position="980"/>
        <end position="1050"/>
    </location>
</feature>
<keyword evidence="11" id="KW-1185">Reference proteome</keyword>
<dbReference type="CDD" id="cd00130">
    <property type="entry name" value="PAS"/>
    <property type="match status" value="6"/>
</dbReference>
<evidence type="ECO:0000256" key="5">
    <source>
        <dbReference type="ARBA" id="ARBA00022777"/>
    </source>
</evidence>
<dbReference type="EC" id="2.7.13.3" evidence="2"/>
<keyword evidence="3" id="KW-0597">Phosphoprotein</keyword>
<feature type="transmembrane region" description="Helical" evidence="6">
    <location>
        <begin position="297"/>
        <end position="323"/>
    </location>
</feature>
<accession>A0A1G6J8P9</accession>
<evidence type="ECO:0000256" key="6">
    <source>
        <dbReference type="SAM" id="Phobius"/>
    </source>
</evidence>
<feature type="domain" description="PAC" evidence="9">
    <location>
        <begin position="805"/>
        <end position="857"/>
    </location>
</feature>
<dbReference type="Pfam" id="PF08448">
    <property type="entry name" value="PAS_4"/>
    <property type="match status" value="1"/>
</dbReference>
<dbReference type="InterPro" id="IPR005467">
    <property type="entry name" value="His_kinase_dom"/>
</dbReference>
<proteinExistence type="predicted"/>
<gene>
    <name evidence="10" type="ORF">SAMN05216323_10191</name>
</gene>
<dbReference type="PANTHER" id="PTHR43304">
    <property type="entry name" value="PHYTOCHROME-LIKE PROTEIN CPH1"/>
    <property type="match status" value="1"/>
</dbReference>
<dbReference type="PROSITE" id="PS50112">
    <property type="entry name" value="PAS"/>
    <property type="match status" value="5"/>
</dbReference>
<feature type="domain" description="PAC" evidence="9">
    <location>
        <begin position="1177"/>
        <end position="1229"/>
    </location>
</feature>
<dbReference type="Gene3D" id="3.30.450.20">
    <property type="entry name" value="PAS domain"/>
    <property type="match status" value="7"/>
</dbReference>
<dbReference type="InterPro" id="IPR003594">
    <property type="entry name" value="HATPase_dom"/>
</dbReference>
<dbReference type="GO" id="GO:0000155">
    <property type="term" value="F:phosphorelay sensor kinase activity"/>
    <property type="evidence" value="ECO:0007669"/>
    <property type="project" value="InterPro"/>
</dbReference>
<dbReference type="FunFam" id="1.10.287.130:FF:000070">
    <property type="entry name" value="Histidine kinase sensor protein"/>
    <property type="match status" value="1"/>
</dbReference>
<feature type="domain" description="PAS" evidence="8">
    <location>
        <begin position="632"/>
        <end position="674"/>
    </location>
</feature>
<feature type="domain" description="Histidine kinase" evidence="7">
    <location>
        <begin position="1258"/>
        <end position="1472"/>
    </location>
</feature>
<dbReference type="PROSITE" id="PS50113">
    <property type="entry name" value="PAC"/>
    <property type="match status" value="7"/>
</dbReference>
<evidence type="ECO:0000313" key="10">
    <source>
        <dbReference type="EMBL" id="SDC14725.1"/>
    </source>
</evidence>
<organism evidence="10 11">
    <name type="scientific">Williamwhitmania taraxaci</name>
    <dbReference type="NCBI Taxonomy" id="1640674"/>
    <lineage>
        <taxon>Bacteria</taxon>
        <taxon>Pseudomonadati</taxon>
        <taxon>Bacteroidota</taxon>
        <taxon>Bacteroidia</taxon>
        <taxon>Bacteroidales</taxon>
        <taxon>Williamwhitmaniaceae</taxon>
        <taxon>Williamwhitmania</taxon>
    </lineage>
</organism>
<dbReference type="EMBL" id="FMYP01000019">
    <property type="protein sequence ID" value="SDC14725.1"/>
    <property type="molecule type" value="Genomic_DNA"/>
</dbReference>
<dbReference type="Gene3D" id="1.10.287.130">
    <property type="match status" value="1"/>
</dbReference>
<feature type="domain" description="PAS" evidence="8">
    <location>
        <begin position="1105"/>
        <end position="1149"/>
    </location>
</feature>
<sequence length="1474" mass="167804">MEKIRKNMFIRKWHIAAIAAISLIAIGVSSYLYYRSEEIAIRTNKQDELAAVAKLKVVQIEQWITERRSEAEFFSTAHDVKTDIISLLGKQTIVQSKKSLTEALSGIQKNHGYENILIIDRKYHQIFALYADSLTADDYTLLMVDSALSAKGICPPALYFCKNHKKIHIDFMAPVINSKGVAIAAIIFRIDPNTYLYPLIQNWPLPSKTAETLIIQKDIDSVLFLNTLKFRTNSALKFRISLSETTIPAIQAVQGKIGIVNGFDYRGKEVLAFLCPIQGVPWYMVAKIDAEEVYDELYYRAMMITLFGALLTLIIVFAVTWGYHYRQRNIYQQLFFAEKNLHEKEEEFRTTLYSIGDAVISTNIDGRITQMNKVAESLTGYTEDQAIGEPFSKIVNIVNNKTQKSVKNPVQQVLKTGNIVGNASHTILVAKDGRETPIMNSGAPIINSSGEMLGVVLIFQNIKEEYTLQEALRKNEERLQITLKEMQIGVWDWDLINDKWYESPIYHTMLGYTDEEGPLNSAGWRTKIHPNDIGAVSEIIVKCIAGQTSNFHYEARMLHANGNYRWQSVTGHSIEWDSNNKVNRVIGIRTDITQRKAELENLRISEERFRSVFEHAGVGKSITTKEGNISPNNAFAQMLGYTKEQLAALNWQTITHPDDVEYNANLLKKLFEGNGTSVRFEKRYIHNNKSIVWVDITTSIMRDEEENPLYLISTIIDITEQKRITQELEKNENQLHTLVQTIPDLVWLKDNNGVYLACNWMFERFVGAKEEEIIGKTDFDFVPADLAEFFRKNDSMAMAAGFPTKNEEWVTFADDGHKALLETTKMPLIGNNKKLIGVMGIAREITAARQTEQERFKLLDIIEKSVNEIYLFNLESLKFEYLNHGALENIGYSLEEITNLTPIDIKPEFSLEEFRLRLLPLIAKEEKQIVFETIHQRKDGTTYPVEEHLQLHDQDGKKLFLAVINDISQRKVSEKALRESQQLFETLAQVSPVGIFRTRIDGCTTYVNPTWTSLTGLSFDEALGFDWLKAVHPDDRARLTQKWGSALQGSDSSITEYRFLRPDGTSIWVLGNAVPEYSGNEVTGYIGTITNISSRKEFEDALTKSELLFRTLFENVGEGIVVANTTEQFEYANTAAENIFGVVHGGLVGLSLTKFVSDKTYQNILKETEQRRQNIKSVYELEIMRADGNIRNLLVTAVPRYENNDKFIGTFGVIRDITEQKIAQQEILKLNETLERKVIDRTQQLEAANKDLESFSYSVSHDLRAPLRHIDGFVSILLNDFQEDLPQEAKRYLNTIIASAKQMGTLIDDLLKFSRTGRLEMNKKTFSMDRVVANAINQVMQIQATHPIEWIINPLPEAFGDENLLQLAWVNLVENAVKYSRNCSNPKIEIGTITKQSETIFYIRDNGVGFDMQYAQKLFGVFQRMHSEKEFEGTGIGLANVHRIITRHGGKIWAEAEPNKGATFFFTLPTASLS</sequence>
<evidence type="ECO:0000313" key="11">
    <source>
        <dbReference type="Proteomes" id="UP000199452"/>
    </source>
</evidence>
<dbReference type="InterPro" id="IPR035965">
    <property type="entry name" value="PAS-like_dom_sf"/>
</dbReference>
<evidence type="ECO:0000259" key="7">
    <source>
        <dbReference type="PROSITE" id="PS50109"/>
    </source>
</evidence>
<keyword evidence="6" id="KW-1133">Transmembrane helix</keyword>
<dbReference type="InterPro" id="IPR013655">
    <property type="entry name" value="PAS_fold_3"/>
</dbReference>
<feature type="domain" description="PAC" evidence="9">
    <location>
        <begin position="551"/>
        <end position="604"/>
    </location>
</feature>
<dbReference type="InterPro" id="IPR013656">
    <property type="entry name" value="PAS_4"/>
</dbReference>
<dbReference type="InterPro" id="IPR036097">
    <property type="entry name" value="HisK_dim/P_sf"/>
</dbReference>
<dbReference type="NCBIfam" id="TIGR00229">
    <property type="entry name" value="sensory_box"/>
    <property type="match status" value="7"/>
</dbReference>
<dbReference type="InterPro" id="IPR004358">
    <property type="entry name" value="Sig_transdc_His_kin-like_C"/>
</dbReference>
<dbReference type="Proteomes" id="UP000199452">
    <property type="component" value="Unassembled WGS sequence"/>
</dbReference>
<evidence type="ECO:0000259" key="9">
    <source>
        <dbReference type="PROSITE" id="PS50113"/>
    </source>
</evidence>
<name>A0A1G6J8P9_9BACT</name>
<dbReference type="InterPro" id="IPR001610">
    <property type="entry name" value="PAC"/>
</dbReference>
<dbReference type="FunFam" id="3.30.565.10:FF:000006">
    <property type="entry name" value="Sensor histidine kinase WalK"/>
    <property type="match status" value="1"/>
</dbReference>
<feature type="domain" description="PAS" evidence="8">
    <location>
        <begin position="344"/>
        <end position="417"/>
    </location>
</feature>
<dbReference type="Pfam" id="PF08447">
    <property type="entry name" value="PAS_3"/>
    <property type="match status" value="3"/>
</dbReference>
<feature type="domain" description="PAC" evidence="9">
    <location>
        <begin position="422"/>
        <end position="474"/>
    </location>
</feature>
<dbReference type="SMART" id="SM00091">
    <property type="entry name" value="PAS"/>
    <property type="match status" value="7"/>
</dbReference>
<dbReference type="InterPro" id="IPR013767">
    <property type="entry name" value="PAS_fold"/>
</dbReference>
<comment type="catalytic activity">
    <reaction evidence="1">
        <text>ATP + protein L-histidine = ADP + protein N-phospho-L-histidine.</text>
        <dbReference type="EC" id="2.7.13.3"/>
    </reaction>
</comment>
<dbReference type="CDD" id="cd00082">
    <property type="entry name" value="HisKA"/>
    <property type="match status" value="1"/>
</dbReference>
<dbReference type="OrthoDB" id="1108921at2"/>
<dbReference type="InterPro" id="IPR000700">
    <property type="entry name" value="PAS-assoc_C"/>
</dbReference>
<reference evidence="10 11" key="1">
    <citation type="submission" date="2016-09" db="EMBL/GenBank/DDBJ databases">
        <authorList>
            <person name="Capua I."/>
            <person name="De Benedictis P."/>
            <person name="Joannis T."/>
            <person name="Lombin L.H."/>
            <person name="Cattoli G."/>
        </authorList>
    </citation>
    <scope>NUCLEOTIDE SEQUENCE [LARGE SCALE GENOMIC DNA]</scope>
    <source>
        <strain evidence="10 11">A7P-90m</strain>
    </source>
</reference>